<feature type="compositionally biased region" description="Polar residues" evidence="1">
    <location>
        <begin position="241"/>
        <end position="262"/>
    </location>
</feature>
<feature type="compositionally biased region" description="Polar residues" evidence="1">
    <location>
        <begin position="451"/>
        <end position="465"/>
    </location>
</feature>
<feature type="region of interest" description="Disordered" evidence="1">
    <location>
        <begin position="173"/>
        <end position="312"/>
    </location>
</feature>
<feature type="compositionally biased region" description="Basic and acidic residues" evidence="1">
    <location>
        <begin position="871"/>
        <end position="884"/>
    </location>
</feature>
<keyword evidence="3" id="KW-1185">Reference proteome</keyword>
<dbReference type="AlphaFoldDB" id="A0A507R2J6"/>
<feature type="compositionally biased region" description="Basic residues" evidence="1">
    <location>
        <begin position="145"/>
        <end position="155"/>
    </location>
</feature>
<feature type="compositionally biased region" description="Low complexity" evidence="1">
    <location>
        <begin position="128"/>
        <end position="143"/>
    </location>
</feature>
<feature type="compositionally biased region" description="Basic and acidic residues" evidence="1">
    <location>
        <begin position="669"/>
        <end position="688"/>
    </location>
</feature>
<feature type="region of interest" description="Disordered" evidence="1">
    <location>
        <begin position="1"/>
        <end position="156"/>
    </location>
</feature>
<evidence type="ECO:0008006" key="4">
    <source>
        <dbReference type="Google" id="ProtNLM"/>
    </source>
</evidence>
<sequence>MASISLPLQPRSAMFSDHRHSDSMHTSARRHSSRRTPLPNPAFVFPARDPDDTPQNAPVPESHARVPPSLPAFSFNPGGGNTSPSSSPLSSSPRGIGHRRQCSEFVRSELPVDSRTGVASDNNDKDTLPGPANLAAPGPGFNASRHVKRHAHRRSGAVTSVDLAVISKDLDMQRSPSTSADANVLHPPNNATGSPRHLPITSLNHPTPPASPGAIAASRNSLSDDRPTAFENGTPLERPISTDTIETSDSLSTVRPTITARNTPPPRPNETAPVSRKSKTRPKTAYASFMLKPDSNGETFTQTKRPVSASGHSHPLRLAAAGLLGSDHVEDDHSPRPSTEGDYTDTSDRPNSSESASSSHKKACRSKKRQKKVRSWAGAILTRGKGKRHHSKKDTTTEATETTETATKPEVEVPAPVLTRTNSDMGSGLDVDFDDDNIVILRTPTDPNAPEPSSDQLDTNTSSFDASWKPKSFYEQTEQESGLSPIIDLDAALGPFNTPERTPMTGTGFSIASRRMYSGGRRGEFVGPEMRYHRRTESAPEMPPDRSTLHSLRFAGTSSMVDPDVLYEEEEEDAFSASGSHSLKAGRNSPVNQSANLGSTGNVDRSDNRSVSTNDTSSTLTRPAVGSDTTPQNETSEAKGSSSLESPAEETNPSEPSVMVDPAKNAVEFSDRNRRSEDLVKRDGRPSKTIEAQSPDISPRFIPFDKQMRPSTDLPHNLSQLSLQAGTLLHGSSPDLGSYSCDTPRSIATPPTDRQFLPSASSNEGFADFSHPSVEDVSSLTSSASTMTNNMHRFSPSFFPRISTDRSRPFPSRRDSSQSHRSKRSSLVSLSKLVGHHAEKSKLSHEEKPPGEAPEKTKKGRRVSRLMQFWKTDKEKSRHDSAQG</sequence>
<feature type="region of interest" description="Disordered" evidence="1">
    <location>
        <begin position="441"/>
        <end position="481"/>
    </location>
</feature>
<evidence type="ECO:0000256" key="1">
    <source>
        <dbReference type="SAM" id="MobiDB-lite"/>
    </source>
</evidence>
<dbReference type="STRING" id="5098.A0A507R2J6"/>
<comment type="caution">
    <text evidence="2">The sequence shown here is derived from an EMBL/GenBank/DDBJ whole genome shotgun (WGS) entry which is preliminary data.</text>
</comment>
<name>A0A507R2J6_MONPU</name>
<feature type="compositionally biased region" description="Low complexity" evidence="1">
    <location>
        <begin position="397"/>
        <end position="406"/>
    </location>
</feature>
<dbReference type="OrthoDB" id="5406427at2759"/>
<feature type="region of interest" description="Disordered" evidence="1">
    <location>
        <begin position="734"/>
        <end position="768"/>
    </location>
</feature>
<feature type="region of interest" description="Disordered" evidence="1">
    <location>
        <begin position="792"/>
        <end position="884"/>
    </location>
</feature>
<evidence type="ECO:0000313" key="3">
    <source>
        <dbReference type="Proteomes" id="UP000319663"/>
    </source>
</evidence>
<feature type="compositionally biased region" description="Polar residues" evidence="1">
    <location>
        <begin position="296"/>
        <end position="305"/>
    </location>
</feature>
<feature type="compositionally biased region" description="Basic and acidic residues" evidence="1">
    <location>
        <begin position="836"/>
        <end position="857"/>
    </location>
</feature>
<reference evidence="2 3" key="1">
    <citation type="submission" date="2019-06" db="EMBL/GenBank/DDBJ databases">
        <title>Wine fermentation using esterase from Monascus purpureus.</title>
        <authorList>
            <person name="Geng C."/>
            <person name="Zhang Y."/>
        </authorList>
    </citation>
    <scope>NUCLEOTIDE SEQUENCE [LARGE SCALE GENOMIC DNA]</scope>
    <source>
        <strain evidence="2">HQ1</strain>
    </source>
</reference>
<feature type="compositionally biased region" description="Polar residues" evidence="1">
    <location>
        <begin position="589"/>
        <end position="655"/>
    </location>
</feature>
<feature type="region of interest" description="Disordered" evidence="1">
    <location>
        <begin position="327"/>
        <end position="411"/>
    </location>
</feature>
<proteinExistence type="predicted"/>
<dbReference type="Proteomes" id="UP000319663">
    <property type="component" value="Unassembled WGS sequence"/>
</dbReference>
<gene>
    <name evidence="2" type="ORF">MPDQ_004329</name>
</gene>
<feature type="region of interest" description="Disordered" evidence="1">
    <location>
        <begin position="569"/>
        <end position="715"/>
    </location>
</feature>
<accession>A0A507R2J6</accession>
<feature type="compositionally biased region" description="Low complexity" evidence="1">
    <location>
        <begin position="83"/>
        <end position="93"/>
    </location>
</feature>
<feature type="compositionally biased region" description="Basic and acidic residues" evidence="1">
    <location>
        <begin position="803"/>
        <end position="818"/>
    </location>
</feature>
<protein>
    <recommendedName>
        <fullName evidence="4">Cell wall proline rich protein</fullName>
    </recommendedName>
</protein>
<organism evidence="2 3">
    <name type="scientific">Monascus purpureus</name>
    <name type="common">Red mold</name>
    <name type="synonym">Monascus anka</name>
    <dbReference type="NCBI Taxonomy" id="5098"/>
    <lineage>
        <taxon>Eukaryota</taxon>
        <taxon>Fungi</taxon>
        <taxon>Dikarya</taxon>
        <taxon>Ascomycota</taxon>
        <taxon>Pezizomycotina</taxon>
        <taxon>Eurotiomycetes</taxon>
        <taxon>Eurotiomycetidae</taxon>
        <taxon>Eurotiales</taxon>
        <taxon>Aspergillaceae</taxon>
        <taxon>Monascus</taxon>
    </lineage>
</organism>
<evidence type="ECO:0000313" key="2">
    <source>
        <dbReference type="EMBL" id="TQB74678.1"/>
    </source>
</evidence>
<dbReference type="EMBL" id="VIFY01000028">
    <property type="protein sequence ID" value="TQB74678.1"/>
    <property type="molecule type" value="Genomic_DNA"/>
</dbReference>
<feature type="compositionally biased region" description="Basic residues" evidence="1">
    <location>
        <begin position="359"/>
        <end position="374"/>
    </location>
</feature>